<comment type="caution">
    <text evidence="1">The sequence shown here is derived from an EMBL/GenBank/DDBJ whole genome shotgun (WGS) entry which is preliminary data.</text>
</comment>
<gene>
    <name evidence="1" type="ORF">M9Y10_029973</name>
</gene>
<dbReference type="EMBL" id="JAPFFF010000004">
    <property type="protein sequence ID" value="KAK8892732.1"/>
    <property type="molecule type" value="Genomic_DNA"/>
</dbReference>
<name>A0ABR2KNL3_9EUKA</name>
<evidence type="ECO:0000313" key="2">
    <source>
        <dbReference type="Proteomes" id="UP001470230"/>
    </source>
</evidence>
<sequence length="90" mass="10480">MDEDIFKEKRKVGENDSYICELIRQDSVIDFIVYLNKNVISPSSEIKSSLFETNQFLIKNKKTTLIEYAAFFGSIQIFNYLRMNGVELKG</sequence>
<dbReference type="Proteomes" id="UP001470230">
    <property type="component" value="Unassembled WGS sequence"/>
</dbReference>
<accession>A0ABR2KNL3</accession>
<protein>
    <submittedName>
        <fullName evidence="1">Uncharacterized protein</fullName>
    </submittedName>
</protein>
<organism evidence="1 2">
    <name type="scientific">Tritrichomonas musculus</name>
    <dbReference type="NCBI Taxonomy" id="1915356"/>
    <lineage>
        <taxon>Eukaryota</taxon>
        <taxon>Metamonada</taxon>
        <taxon>Parabasalia</taxon>
        <taxon>Tritrichomonadida</taxon>
        <taxon>Tritrichomonadidae</taxon>
        <taxon>Tritrichomonas</taxon>
    </lineage>
</organism>
<evidence type="ECO:0000313" key="1">
    <source>
        <dbReference type="EMBL" id="KAK8892732.1"/>
    </source>
</evidence>
<proteinExistence type="predicted"/>
<reference evidence="1 2" key="1">
    <citation type="submission" date="2024-04" db="EMBL/GenBank/DDBJ databases">
        <title>Tritrichomonas musculus Genome.</title>
        <authorList>
            <person name="Alves-Ferreira E."/>
            <person name="Grigg M."/>
            <person name="Lorenzi H."/>
            <person name="Galac M."/>
        </authorList>
    </citation>
    <scope>NUCLEOTIDE SEQUENCE [LARGE SCALE GENOMIC DNA]</scope>
    <source>
        <strain evidence="1 2">EAF2021</strain>
    </source>
</reference>
<keyword evidence="2" id="KW-1185">Reference proteome</keyword>